<evidence type="ECO:0000313" key="2">
    <source>
        <dbReference type="Proteomes" id="UP000515971"/>
    </source>
</evidence>
<dbReference type="InterPro" id="IPR021109">
    <property type="entry name" value="Peptidase_aspartic_dom_sf"/>
</dbReference>
<dbReference type="Gene3D" id="2.40.70.10">
    <property type="entry name" value="Acid Proteases"/>
    <property type="match status" value="1"/>
</dbReference>
<dbReference type="PROSITE" id="PS00141">
    <property type="entry name" value="ASP_PROTEASE"/>
    <property type="match status" value="1"/>
</dbReference>
<evidence type="ECO:0000313" key="1">
    <source>
        <dbReference type="EMBL" id="QNN66363.1"/>
    </source>
</evidence>
<protein>
    <submittedName>
        <fullName evidence="1">Retropepsin-like domain-containing protein</fullName>
    </submittedName>
</protein>
<keyword evidence="2" id="KW-1185">Reference proteome</keyword>
<dbReference type="AlphaFoldDB" id="A0A7G9SET8"/>
<dbReference type="KEGG" id="slut:H9L13_06400"/>
<gene>
    <name evidence="1" type="ORF">H9L13_06400</name>
</gene>
<dbReference type="EMBL" id="CP060718">
    <property type="protein sequence ID" value="QNN66363.1"/>
    <property type="molecule type" value="Genomic_DNA"/>
</dbReference>
<name>A0A7G9SET8_9SPHN</name>
<accession>A0A7G9SET8</accession>
<reference evidence="1 2" key="1">
    <citation type="submission" date="2020-08" db="EMBL/GenBank/DDBJ databases">
        <title>Genome sequence of Sphingomonas lutea KCTC 23642T.</title>
        <authorList>
            <person name="Hyun D.-W."/>
            <person name="Bae J.-W."/>
        </authorList>
    </citation>
    <scope>NUCLEOTIDE SEQUENCE [LARGE SCALE GENOMIC DNA]</scope>
    <source>
        <strain evidence="1 2">KCTC 23642</strain>
    </source>
</reference>
<proteinExistence type="predicted"/>
<dbReference type="Proteomes" id="UP000515971">
    <property type="component" value="Chromosome"/>
</dbReference>
<organism evidence="1 2">
    <name type="scientific">Sphingomonas lutea</name>
    <dbReference type="NCBI Taxonomy" id="1045317"/>
    <lineage>
        <taxon>Bacteria</taxon>
        <taxon>Pseudomonadati</taxon>
        <taxon>Pseudomonadota</taxon>
        <taxon>Alphaproteobacteria</taxon>
        <taxon>Sphingomonadales</taxon>
        <taxon>Sphingomonadaceae</taxon>
        <taxon>Sphingomonas</taxon>
    </lineage>
</organism>
<dbReference type="SUPFAM" id="SSF50630">
    <property type="entry name" value="Acid proteases"/>
    <property type="match status" value="1"/>
</dbReference>
<sequence length="149" mass="16586">MTNARADGRRINVVLDTGSEITIGNEALRQAMLKKRQLTDSHRVEVHSVTGHKIAGDYMRLKRLEIGGVELNDLAIIFANAHTFKKLGLQDKPAVLLGMNAMRAFKKVSIDFANRKLRVVLPNQSATDMRIASLPPSLRPAVQRTGLRY</sequence>
<dbReference type="GO" id="GO:0004190">
    <property type="term" value="F:aspartic-type endopeptidase activity"/>
    <property type="evidence" value="ECO:0007669"/>
    <property type="project" value="InterPro"/>
</dbReference>
<dbReference type="GO" id="GO:0006508">
    <property type="term" value="P:proteolysis"/>
    <property type="evidence" value="ECO:0007669"/>
    <property type="project" value="InterPro"/>
</dbReference>
<dbReference type="Pfam" id="PF13650">
    <property type="entry name" value="Asp_protease_2"/>
    <property type="match status" value="1"/>
</dbReference>
<dbReference type="InterPro" id="IPR001969">
    <property type="entry name" value="Aspartic_peptidase_AS"/>
</dbReference>